<dbReference type="GO" id="GO:0019899">
    <property type="term" value="F:enzyme binding"/>
    <property type="evidence" value="ECO:0007669"/>
    <property type="project" value="UniProtKB-ARBA"/>
</dbReference>
<dbReference type="Proteomes" id="UP000008549">
    <property type="component" value="Unassembled WGS sequence"/>
</dbReference>
<sequence>MHEADGLGAHPTKRAVIHCYNCGEGGHYANQCAKPRYG</sequence>
<keyword evidence="4" id="KW-1185">Reference proteome</keyword>
<gene>
    <name evidence="3" type="ORF">CBG20394</name>
    <name evidence="3" type="ORF">CBG_20394</name>
</gene>
<dbReference type="GO" id="GO:0008270">
    <property type="term" value="F:zinc ion binding"/>
    <property type="evidence" value="ECO:0007669"/>
    <property type="project" value="UniProtKB-KW"/>
</dbReference>
<dbReference type="SMART" id="SM00343">
    <property type="entry name" value="ZnF_C2HC"/>
    <property type="match status" value="1"/>
</dbReference>
<dbReference type="GO" id="GO:0005737">
    <property type="term" value="C:cytoplasm"/>
    <property type="evidence" value="ECO:0007669"/>
    <property type="project" value="UniProtKB-ARBA"/>
</dbReference>
<dbReference type="Pfam" id="PF00098">
    <property type="entry name" value="zf-CCHC"/>
    <property type="match status" value="1"/>
</dbReference>
<proteinExistence type="predicted"/>
<dbReference type="KEGG" id="cbr:CBG_20394"/>
<dbReference type="InterPro" id="IPR036875">
    <property type="entry name" value="Znf_CCHC_sf"/>
</dbReference>
<reference evidence="3 4" key="2">
    <citation type="journal article" date="2011" name="PLoS Genet.">
        <title>Caenorhabditis briggsae recombinant inbred line genotypes reveal inter-strain incompatibility and the evolution of recombination.</title>
        <authorList>
            <person name="Ross J.A."/>
            <person name="Koboldt D.C."/>
            <person name="Staisch J.E."/>
            <person name="Chamberlin H.M."/>
            <person name="Gupta B.P."/>
            <person name="Miller R.D."/>
            <person name="Baird S.E."/>
            <person name="Haag E.S."/>
        </authorList>
    </citation>
    <scope>NUCLEOTIDE SEQUENCE [LARGE SCALE GENOMIC DNA]</scope>
    <source>
        <strain evidence="3 4">AF16</strain>
    </source>
</reference>
<dbReference type="CTD" id="68916564"/>
<dbReference type="InterPro" id="IPR001878">
    <property type="entry name" value="Znf_CCHC"/>
</dbReference>
<dbReference type="GO" id="GO:0003676">
    <property type="term" value="F:nucleic acid binding"/>
    <property type="evidence" value="ECO:0007669"/>
    <property type="project" value="InterPro"/>
</dbReference>
<evidence type="ECO:0000259" key="2">
    <source>
        <dbReference type="PROSITE" id="PS50158"/>
    </source>
</evidence>
<dbReference type="GeneID" id="68916564"/>
<dbReference type="AlphaFoldDB" id="A8XXP1"/>
<organism evidence="3 4">
    <name type="scientific">Caenorhabditis briggsae</name>
    <dbReference type="NCBI Taxonomy" id="6238"/>
    <lineage>
        <taxon>Eukaryota</taxon>
        <taxon>Metazoa</taxon>
        <taxon>Ecdysozoa</taxon>
        <taxon>Nematoda</taxon>
        <taxon>Chromadorea</taxon>
        <taxon>Rhabditida</taxon>
        <taxon>Rhabditina</taxon>
        <taxon>Rhabditomorpha</taxon>
        <taxon>Rhabditoidea</taxon>
        <taxon>Rhabditidae</taxon>
        <taxon>Peloderinae</taxon>
        <taxon>Caenorhabditis</taxon>
    </lineage>
</organism>
<keyword evidence="1" id="KW-0479">Metal-binding</keyword>
<feature type="domain" description="CCHC-type" evidence="2">
    <location>
        <begin position="19"/>
        <end position="32"/>
    </location>
</feature>
<keyword evidence="1" id="KW-0862">Zinc</keyword>
<keyword evidence="1" id="KW-0863">Zinc-finger</keyword>
<evidence type="ECO:0000313" key="4">
    <source>
        <dbReference type="Proteomes" id="UP000008549"/>
    </source>
</evidence>
<protein>
    <submittedName>
        <fullName evidence="3">Protein CBG20394</fullName>
    </submittedName>
</protein>
<dbReference type="Gene3D" id="4.10.60.10">
    <property type="entry name" value="Zinc finger, CCHC-type"/>
    <property type="match status" value="1"/>
</dbReference>
<accession>A8XXP1</accession>
<dbReference type="HOGENOM" id="CLU_3336075_0_0_1"/>
<reference evidence="3 4" key="1">
    <citation type="journal article" date="2003" name="PLoS Biol.">
        <title>The genome sequence of Caenorhabditis briggsae: a platform for comparative genomics.</title>
        <authorList>
            <person name="Stein L.D."/>
            <person name="Bao Z."/>
            <person name="Blasiar D."/>
            <person name="Blumenthal T."/>
            <person name="Brent M.R."/>
            <person name="Chen N."/>
            <person name="Chinwalla A."/>
            <person name="Clarke L."/>
            <person name="Clee C."/>
            <person name="Coghlan A."/>
            <person name="Coulson A."/>
            <person name="D'Eustachio P."/>
            <person name="Fitch D.H."/>
            <person name="Fulton L.A."/>
            <person name="Fulton R.E."/>
            <person name="Griffiths-Jones S."/>
            <person name="Harris T.W."/>
            <person name="Hillier L.W."/>
            <person name="Kamath R."/>
            <person name="Kuwabara P.E."/>
            <person name="Mardis E.R."/>
            <person name="Marra M.A."/>
            <person name="Miner T.L."/>
            <person name="Minx P."/>
            <person name="Mullikin J.C."/>
            <person name="Plumb R.W."/>
            <person name="Rogers J."/>
            <person name="Schein J.E."/>
            <person name="Sohrmann M."/>
            <person name="Spieth J."/>
            <person name="Stajich J.E."/>
            <person name="Wei C."/>
            <person name="Willey D."/>
            <person name="Wilson R.K."/>
            <person name="Durbin R."/>
            <person name="Waterston R.H."/>
        </authorList>
    </citation>
    <scope>NUCLEOTIDE SEQUENCE [LARGE SCALE GENOMIC DNA]</scope>
    <source>
        <strain evidence="3 4">AF16</strain>
    </source>
</reference>
<evidence type="ECO:0000313" key="3">
    <source>
        <dbReference type="EMBL" id="CAP37410.2"/>
    </source>
</evidence>
<evidence type="ECO:0000256" key="1">
    <source>
        <dbReference type="PROSITE-ProRule" id="PRU00047"/>
    </source>
</evidence>
<dbReference type="RefSeq" id="XP_045097028.1">
    <property type="nucleotide sequence ID" value="XM_045241345.1"/>
</dbReference>
<dbReference type="EMBL" id="HE601396">
    <property type="protein sequence ID" value="CAP37410.2"/>
    <property type="molecule type" value="Genomic_DNA"/>
</dbReference>
<dbReference type="InParanoid" id="A8XXP1"/>
<dbReference type="SUPFAM" id="SSF57756">
    <property type="entry name" value="Retrovirus zinc finger-like domains"/>
    <property type="match status" value="1"/>
</dbReference>
<name>A8XXP1_CAEBR</name>
<dbReference type="PROSITE" id="PS50158">
    <property type="entry name" value="ZF_CCHC"/>
    <property type="match status" value="1"/>
</dbReference>